<dbReference type="Pfam" id="PF00069">
    <property type="entry name" value="Pkinase"/>
    <property type="match status" value="1"/>
</dbReference>
<organism evidence="4 5">
    <name type="scientific">Caenorhabditis bovis</name>
    <dbReference type="NCBI Taxonomy" id="2654633"/>
    <lineage>
        <taxon>Eukaryota</taxon>
        <taxon>Metazoa</taxon>
        <taxon>Ecdysozoa</taxon>
        <taxon>Nematoda</taxon>
        <taxon>Chromadorea</taxon>
        <taxon>Rhabditida</taxon>
        <taxon>Rhabditina</taxon>
        <taxon>Rhabditomorpha</taxon>
        <taxon>Rhabditoidea</taxon>
        <taxon>Rhabditidae</taxon>
        <taxon>Peloderinae</taxon>
        <taxon>Caenorhabditis</taxon>
    </lineage>
</organism>
<dbReference type="Proteomes" id="UP000494206">
    <property type="component" value="Unassembled WGS sequence"/>
</dbReference>
<feature type="compositionally biased region" description="Basic and acidic residues" evidence="2">
    <location>
        <begin position="343"/>
        <end position="354"/>
    </location>
</feature>
<dbReference type="SMART" id="SM00220">
    <property type="entry name" value="S_TKc"/>
    <property type="match status" value="1"/>
</dbReference>
<dbReference type="InterPro" id="IPR011009">
    <property type="entry name" value="Kinase-like_dom_sf"/>
</dbReference>
<gene>
    <name evidence="4" type="ORF">CBOVIS_LOCUS7207</name>
</gene>
<dbReference type="InterPro" id="IPR000719">
    <property type="entry name" value="Prot_kinase_dom"/>
</dbReference>
<dbReference type="PROSITE" id="PS00108">
    <property type="entry name" value="PROTEIN_KINASE_ST"/>
    <property type="match status" value="1"/>
</dbReference>
<keyword evidence="5" id="KW-1185">Reference proteome</keyword>
<comment type="caution">
    <text evidence="4">The sequence shown here is derived from an EMBL/GenBank/DDBJ whole genome shotgun (WGS) entry which is preliminary data.</text>
</comment>
<dbReference type="EC" id="2.7.11.1" evidence="1"/>
<dbReference type="Gene3D" id="1.10.510.10">
    <property type="entry name" value="Transferase(Phosphotransferase) domain 1"/>
    <property type="match status" value="1"/>
</dbReference>
<proteinExistence type="predicted"/>
<evidence type="ECO:0000256" key="2">
    <source>
        <dbReference type="SAM" id="MobiDB-lite"/>
    </source>
</evidence>
<dbReference type="OrthoDB" id="2687620at2759"/>
<dbReference type="GO" id="GO:0005524">
    <property type="term" value="F:ATP binding"/>
    <property type="evidence" value="ECO:0007669"/>
    <property type="project" value="InterPro"/>
</dbReference>
<dbReference type="EMBL" id="CADEPM010000004">
    <property type="protein sequence ID" value="CAB3404951.1"/>
    <property type="molecule type" value="Genomic_DNA"/>
</dbReference>
<evidence type="ECO:0000259" key="3">
    <source>
        <dbReference type="PROSITE" id="PS50011"/>
    </source>
</evidence>
<feature type="domain" description="Protein kinase" evidence="3">
    <location>
        <begin position="38"/>
        <end position="317"/>
    </location>
</feature>
<reference evidence="4 5" key="1">
    <citation type="submission" date="2020-04" db="EMBL/GenBank/DDBJ databases">
        <authorList>
            <person name="Laetsch R D."/>
            <person name="Stevens L."/>
            <person name="Kumar S."/>
            <person name="Blaxter L. M."/>
        </authorList>
    </citation>
    <scope>NUCLEOTIDE SEQUENCE [LARGE SCALE GENOMIC DNA]</scope>
</reference>
<evidence type="ECO:0000313" key="4">
    <source>
        <dbReference type="EMBL" id="CAB3404951.1"/>
    </source>
</evidence>
<evidence type="ECO:0000256" key="1">
    <source>
        <dbReference type="ARBA" id="ARBA00012513"/>
    </source>
</evidence>
<accession>A0A8S1EUB7</accession>
<feature type="region of interest" description="Disordered" evidence="2">
    <location>
        <begin position="326"/>
        <end position="404"/>
    </location>
</feature>
<dbReference type="PROSITE" id="PS50011">
    <property type="entry name" value="PROTEIN_KINASE_DOM"/>
    <property type="match status" value="1"/>
</dbReference>
<name>A0A8S1EUB7_9PELO</name>
<feature type="compositionally biased region" description="Polar residues" evidence="2">
    <location>
        <begin position="389"/>
        <end position="400"/>
    </location>
</feature>
<protein>
    <recommendedName>
        <fullName evidence="1">non-specific serine/threonine protein kinase</fullName>
        <ecNumber evidence="1">2.7.11.1</ecNumber>
    </recommendedName>
</protein>
<feature type="region of interest" description="Disordered" evidence="2">
    <location>
        <begin position="430"/>
        <end position="490"/>
    </location>
</feature>
<dbReference type="InterPro" id="IPR008271">
    <property type="entry name" value="Ser/Thr_kinase_AS"/>
</dbReference>
<dbReference type="SUPFAM" id="SSF56112">
    <property type="entry name" value="Protein kinase-like (PK-like)"/>
    <property type="match status" value="1"/>
</dbReference>
<sequence>MMPSQMPPKKTLKKKNLHELSTEVKPGFQITDTKKNVFIVGKQFATGGFGRIHTCTQKGESKELVIKIEPSENGPLFTEINVFQRILKPEQIEEFKKKKNLKFLGVPHVISNGIFQYGDERMRYLVIPKYATSLESVREQLGGQLGVQSALQVAASMLRSLEYVHAMDYTHADVKAANILLERVGDFETTVLVDFGLGRFAANNEDKPDKKRAHNGTCIFTSIDAHKGYHPSFRGDIEILAYNMILWITGSLPWISLESSPDKVSKEKEKFVDGLPASLNNIVKNSTAAKCIGALFDAARKTKYTSKVDFGKLLPIIEKASTTEIEVEKATGSRRTTKSTRRAAKEPEVVERSTRRTPKKSKMEPSSSSENSDDIDEDEAPSKKAPTSRIGNTSTTQTLRSAKDTMAKKIVKKYKKKSIGASSPIKVPSAALRTTAPSRSGITTAVKASPTKLRKVPGMRNFPSGRRSLLINNTSKKYAGSDPASTSGKV</sequence>
<dbReference type="PANTHER" id="PTHR11909">
    <property type="entry name" value="CASEIN KINASE-RELATED"/>
    <property type="match status" value="1"/>
</dbReference>
<dbReference type="InterPro" id="IPR050235">
    <property type="entry name" value="CK1_Ser-Thr_kinase"/>
</dbReference>
<dbReference type="AlphaFoldDB" id="A0A8S1EUB7"/>
<dbReference type="GO" id="GO:0004674">
    <property type="term" value="F:protein serine/threonine kinase activity"/>
    <property type="evidence" value="ECO:0007669"/>
    <property type="project" value="UniProtKB-EC"/>
</dbReference>
<evidence type="ECO:0000313" key="5">
    <source>
        <dbReference type="Proteomes" id="UP000494206"/>
    </source>
</evidence>